<accession>A0A8H7T7U1</accession>
<feature type="compositionally biased region" description="Basic and acidic residues" evidence="1">
    <location>
        <begin position="21"/>
        <end position="31"/>
    </location>
</feature>
<dbReference type="EMBL" id="JAFJYH010000252">
    <property type="protein sequence ID" value="KAG4414712.1"/>
    <property type="molecule type" value="Genomic_DNA"/>
</dbReference>
<evidence type="ECO:0000313" key="2">
    <source>
        <dbReference type="EMBL" id="KAG4414712.1"/>
    </source>
</evidence>
<comment type="caution">
    <text evidence="2">The sequence shown here is derived from an EMBL/GenBank/DDBJ whole genome shotgun (WGS) entry which is preliminary data.</text>
</comment>
<organism evidence="2 3">
    <name type="scientific">Cadophora malorum</name>
    <dbReference type="NCBI Taxonomy" id="108018"/>
    <lineage>
        <taxon>Eukaryota</taxon>
        <taxon>Fungi</taxon>
        <taxon>Dikarya</taxon>
        <taxon>Ascomycota</taxon>
        <taxon>Pezizomycotina</taxon>
        <taxon>Leotiomycetes</taxon>
        <taxon>Helotiales</taxon>
        <taxon>Ploettnerulaceae</taxon>
        <taxon>Cadophora</taxon>
    </lineage>
</organism>
<feature type="compositionally biased region" description="Acidic residues" evidence="1">
    <location>
        <begin position="78"/>
        <end position="95"/>
    </location>
</feature>
<reference evidence="2" key="1">
    <citation type="submission" date="2021-02" db="EMBL/GenBank/DDBJ databases">
        <title>Genome sequence Cadophora malorum strain M34.</title>
        <authorList>
            <person name="Stefanovic E."/>
            <person name="Vu D."/>
            <person name="Scully C."/>
            <person name="Dijksterhuis J."/>
            <person name="Roader J."/>
            <person name="Houbraken J."/>
        </authorList>
    </citation>
    <scope>NUCLEOTIDE SEQUENCE</scope>
    <source>
        <strain evidence="2">M34</strain>
    </source>
</reference>
<gene>
    <name evidence="2" type="ORF">IFR04_012146</name>
</gene>
<protein>
    <submittedName>
        <fullName evidence="2">Uncharacterized protein</fullName>
    </submittedName>
</protein>
<evidence type="ECO:0000313" key="3">
    <source>
        <dbReference type="Proteomes" id="UP000664132"/>
    </source>
</evidence>
<proteinExistence type="predicted"/>
<dbReference type="AlphaFoldDB" id="A0A8H7T7U1"/>
<dbReference type="Proteomes" id="UP000664132">
    <property type="component" value="Unassembled WGS sequence"/>
</dbReference>
<feature type="compositionally biased region" description="Acidic residues" evidence="1">
    <location>
        <begin position="107"/>
        <end position="138"/>
    </location>
</feature>
<feature type="compositionally biased region" description="Acidic residues" evidence="1">
    <location>
        <begin position="58"/>
        <end position="69"/>
    </location>
</feature>
<feature type="region of interest" description="Disordered" evidence="1">
    <location>
        <begin position="1"/>
        <end position="186"/>
    </location>
</feature>
<evidence type="ECO:0000256" key="1">
    <source>
        <dbReference type="SAM" id="MobiDB-lite"/>
    </source>
</evidence>
<name>A0A8H7T7U1_9HELO</name>
<feature type="compositionally biased region" description="Basic and acidic residues" evidence="1">
    <location>
        <begin position="139"/>
        <end position="171"/>
    </location>
</feature>
<sequence>MHPSSSDPARPEPNTLTNKTQDNHHSPDNDPTRSVFQEARTSRLGVETDPTQAQGDKWDEDFEHVDDEALNPANYPDEQSEEEGEDPEEDEDEETIAVYINLAGKMEDDDEGGAAEEAIESVEREELEPEPDALDDETRDEREGTESQKTDSESSEDHGEQSGEEKDEKRFGRSMSPSPEPSPVKG</sequence>
<keyword evidence="3" id="KW-1185">Reference proteome</keyword>